<dbReference type="RefSeq" id="XP_030976389.1">
    <property type="nucleotide sequence ID" value="XM_031131653.1"/>
</dbReference>
<evidence type="ECO:0000313" key="2">
    <source>
        <dbReference type="Proteomes" id="UP000515153"/>
    </source>
</evidence>
<feature type="region of interest" description="Disordered" evidence="1">
    <location>
        <begin position="60"/>
        <end position="81"/>
    </location>
</feature>
<sequence>MKPSRPLALIKNIFGAYHQPLRVENNEEKLYKIITGSFRKQLDQQLGLQAEQSRDSQQVKAAKSFQETSNLTLSSPTDAPRAGLGSEHLRTILSNPLFSYDASKAKGLRVQGVKDPMDIFEEAAAKGLMNTLRAAGCLKAKHRQIMQSSAMDPITVMASSSAGQRVVEWLRSNGFEENFKFIRPNSPLLKQLMPFLIAEGMENMVWVWLDKLSQACNESSGKLQKIQQKQRVLLFESLVESKYEGAMSMNNAYACMAQAKETFPWPKEEEPPFYILSAWKKVAWESTVLAWKHVKKSSPNLFELFYSIGQDNFERQKLQLKQPADHYGIEVAHLALHHPTEPNAEQAVKLLLDSNRIWISWAKQNKLMQGPGTSPGKGTLRLRALGLDTVKVCASQGQIERARNLLDKMAPFLGQDFRMSIDDVPDFDEETLVENNMEFLYPDPSINFGR</sequence>
<reference evidence="3" key="3">
    <citation type="submission" date="2025-08" db="UniProtKB">
        <authorList>
            <consortium name="RefSeq"/>
        </authorList>
    </citation>
    <scope>IDENTIFICATION</scope>
    <source>
        <strain evidence="3">NI907</strain>
    </source>
</reference>
<dbReference type="Proteomes" id="UP000515153">
    <property type="component" value="Chromosome V"/>
</dbReference>
<evidence type="ECO:0000256" key="1">
    <source>
        <dbReference type="SAM" id="MobiDB-lite"/>
    </source>
</evidence>
<proteinExistence type="predicted"/>
<feature type="compositionally biased region" description="Polar residues" evidence="1">
    <location>
        <begin position="60"/>
        <end position="77"/>
    </location>
</feature>
<organism evidence="2 3">
    <name type="scientific">Pyricularia grisea</name>
    <name type="common">Crabgrass-specific blast fungus</name>
    <name type="synonym">Magnaporthe grisea</name>
    <dbReference type="NCBI Taxonomy" id="148305"/>
    <lineage>
        <taxon>Eukaryota</taxon>
        <taxon>Fungi</taxon>
        <taxon>Dikarya</taxon>
        <taxon>Ascomycota</taxon>
        <taxon>Pezizomycotina</taxon>
        <taxon>Sordariomycetes</taxon>
        <taxon>Sordariomycetidae</taxon>
        <taxon>Magnaporthales</taxon>
        <taxon>Pyriculariaceae</taxon>
        <taxon>Pyricularia</taxon>
    </lineage>
</organism>
<reference evidence="3" key="2">
    <citation type="submission" date="2019-10" db="EMBL/GenBank/DDBJ databases">
        <authorList>
            <consortium name="NCBI Genome Project"/>
        </authorList>
    </citation>
    <scope>NUCLEOTIDE SEQUENCE</scope>
    <source>
        <strain evidence="3">NI907</strain>
    </source>
</reference>
<gene>
    <name evidence="3" type="ORF">PgNI_11688</name>
</gene>
<dbReference type="AlphaFoldDB" id="A0A6P8ANA4"/>
<dbReference type="KEGG" id="pgri:PgNI_11688"/>
<name>A0A6P8ANA4_PYRGI</name>
<reference evidence="2 3" key="1">
    <citation type="journal article" date="2019" name="Mol. Biol. Evol.">
        <title>Blast fungal genomes show frequent chromosomal changes, gene gains and losses, and effector gene turnover.</title>
        <authorList>
            <person name="Gomez Luciano L.B."/>
            <person name="Jason Tsai I."/>
            <person name="Chuma I."/>
            <person name="Tosa Y."/>
            <person name="Chen Y.H."/>
            <person name="Li J.Y."/>
            <person name="Li M.Y."/>
            <person name="Jade Lu M.Y."/>
            <person name="Nakayashiki H."/>
            <person name="Li W.H."/>
        </authorList>
    </citation>
    <scope>NUCLEOTIDE SEQUENCE [LARGE SCALE GENOMIC DNA]</scope>
    <source>
        <strain evidence="2 3">NI907</strain>
    </source>
</reference>
<keyword evidence="2" id="KW-1185">Reference proteome</keyword>
<dbReference type="GeneID" id="41966558"/>
<protein>
    <submittedName>
        <fullName evidence="3">Uncharacterized protein</fullName>
    </submittedName>
</protein>
<accession>A0A6P8ANA4</accession>
<evidence type="ECO:0000313" key="3">
    <source>
        <dbReference type="RefSeq" id="XP_030976389.1"/>
    </source>
</evidence>